<dbReference type="Proteomes" id="UP000076276">
    <property type="component" value="Unassembled WGS sequence"/>
</dbReference>
<keyword evidence="3" id="KW-1185">Reference proteome</keyword>
<dbReference type="OrthoDB" id="9058532at2"/>
<keyword evidence="1 2" id="KW-0808">Transferase</keyword>
<proteinExistence type="predicted"/>
<dbReference type="STRING" id="1806892.AZH43_10305"/>
<protein>
    <submittedName>
        <fullName evidence="2">CoA-transferase</fullName>
    </submittedName>
</protein>
<sequence>MGALQGIRVLDLSRVLAGPWCGQILADLGAEVIKIERPQAGDDTRMWGPPWMPDRQGNPTRESGYFQCANRNKYSVAIDISSEEGQSLIYEIAKTADVVIENYKAGSLVKYGLDYAALSAINPNLVYCSITGFGQDGPRAEEPGYDFIIQGMSGLMSITGEPDGAAGGGAQKVGVAVVDIQTGLYSTIAIQAALLARQHTGRGQYIDMSLLDVQVAALANQGMNYLTSGKAPVRMGNNHPNIVPYQTFKAKDKEFIIACGNDKQFKDLCIAIGYPELLDNPHYLRNQDRVKHRDKLIPLLSEYFLHKTAEEWVDAIHAVKVPVGVINSVEDALHEPQIQHRNMVVNLPHRLNSNFKVIGSPMKLSDTPVEYRHAPPQLGEHTAQILSRFKTSDELKALKAQGIIDGQVA</sequence>
<reference evidence="2 3" key="1">
    <citation type="submission" date="2016-03" db="EMBL/GenBank/DDBJ databases">
        <title>Acinetobacter genomospecies 28 strain ANC 4149.</title>
        <authorList>
            <person name="Radolfova-Krizova L."/>
            <person name="Nemec A."/>
        </authorList>
    </citation>
    <scope>NUCLEOTIDE SEQUENCE [LARGE SCALE GENOMIC DNA]</scope>
    <source>
        <strain evidence="2 3">ANC 4149</strain>
    </source>
</reference>
<dbReference type="Pfam" id="PF02515">
    <property type="entry name" value="CoA_transf_3"/>
    <property type="match status" value="1"/>
</dbReference>
<dbReference type="PANTHER" id="PTHR48207">
    <property type="entry name" value="SUCCINATE--HYDROXYMETHYLGLUTARATE COA-TRANSFERASE"/>
    <property type="match status" value="1"/>
</dbReference>
<dbReference type="InterPro" id="IPR050483">
    <property type="entry name" value="CoA-transferase_III_domain"/>
</dbReference>
<gene>
    <name evidence="2" type="ORF">AZH43_10305</name>
</gene>
<dbReference type="EMBL" id="LUAW01000016">
    <property type="protein sequence ID" value="KYQ72322.1"/>
    <property type="molecule type" value="Genomic_DNA"/>
</dbReference>
<dbReference type="InterPro" id="IPR023606">
    <property type="entry name" value="CoA-Trfase_III_dom_1_sf"/>
</dbReference>
<evidence type="ECO:0000313" key="3">
    <source>
        <dbReference type="Proteomes" id="UP000076276"/>
    </source>
</evidence>
<organism evidence="2 3">
    <name type="scientific">Acinetobacter pragensis</name>
    <dbReference type="NCBI Taxonomy" id="1806892"/>
    <lineage>
        <taxon>Bacteria</taxon>
        <taxon>Pseudomonadati</taxon>
        <taxon>Pseudomonadota</taxon>
        <taxon>Gammaproteobacteria</taxon>
        <taxon>Moraxellales</taxon>
        <taxon>Moraxellaceae</taxon>
        <taxon>Acinetobacter</taxon>
    </lineage>
</organism>
<evidence type="ECO:0000313" key="2">
    <source>
        <dbReference type="EMBL" id="KYQ72322.1"/>
    </source>
</evidence>
<dbReference type="AlphaFoldDB" id="A0A151Y2P6"/>
<dbReference type="Gene3D" id="3.30.1540.10">
    <property type="entry name" value="formyl-coa transferase, domain 3"/>
    <property type="match status" value="1"/>
</dbReference>
<dbReference type="Gene3D" id="3.40.50.10540">
    <property type="entry name" value="Crotonobetainyl-coa:carnitine coa-transferase, domain 1"/>
    <property type="match status" value="1"/>
</dbReference>
<evidence type="ECO:0000256" key="1">
    <source>
        <dbReference type="ARBA" id="ARBA00022679"/>
    </source>
</evidence>
<name>A0A151Y2P6_9GAMM</name>
<dbReference type="PANTHER" id="PTHR48207:SF3">
    <property type="entry name" value="SUCCINATE--HYDROXYMETHYLGLUTARATE COA-TRANSFERASE"/>
    <property type="match status" value="1"/>
</dbReference>
<dbReference type="GO" id="GO:0008410">
    <property type="term" value="F:CoA-transferase activity"/>
    <property type="evidence" value="ECO:0007669"/>
    <property type="project" value="TreeGrafter"/>
</dbReference>
<dbReference type="InterPro" id="IPR003673">
    <property type="entry name" value="CoA-Trfase_fam_III"/>
</dbReference>
<dbReference type="RefSeq" id="WP_067668144.1">
    <property type="nucleotide sequence ID" value="NZ_CBCSIK010000010.1"/>
</dbReference>
<dbReference type="SUPFAM" id="SSF89796">
    <property type="entry name" value="CoA-transferase family III (CaiB/BaiF)"/>
    <property type="match status" value="1"/>
</dbReference>
<comment type="caution">
    <text evidence="2">The sequence shown here is derived from an EMBL/GenBank/DDBJ whole genome shotgun (WGS) entry which is preliminary data.</text>
</comment>
<accession>A0A151Y2P6</accession>
<dbReference type="InterPro" id="IPR044855">
    <property type="entry name" value="CoA-Trfase_III_dom3_sf"/>
</dbReference>